<accession>A0A979G7E7</accession>
<organism evidence="1 2">
    <name type="scientific">Chitinophaga pinensis (strain ATCC 43595 / DSM 2588 / LMG 13176 / NBRC 15968 / NCIMB 11800 / UQM 2034)</name>
    <dbReference type="NCBI Taxonomy" id="485918"/>
    <lineage>
        <taxon>Bacteria</taxon>
        <taxon>Pseudomonadati</taxon>
        <taxon>Bacteroidota</taxon>
        <taxon>Chitinophagia</taxon>
        <taxon>Chitinophagales</taxon>
        <taxon>Chitinophagaceae</taxon>
        <taxon>Chitinophaga</taxon>
    </lineage>
</organism>
<gene>
    <name evidence="1" type="ordered locus">Cpin_4642</name>
</gene>
<protein>
    <submittedName>
        <fullName evidence="1">Uncharacterized protein</fullName>
    </submittedName>
</protein>
<name>A0A979G7E7_CHIPD</name>
<evidence type="ECO:0000313" key="2">
    <source>
        <dbReference type="Proteomes" id="UP000002215"/>
    </source>
</evidence>
<sequence>MNTLIIYPVTEEQEIVVMAVLEYLKLSMKI</sequence>
<dbReference type="Proteomes" id="UP000002215">
    <property type="component" value="Chromosome"/>
</dbReference>
<dbReference type="AlphaFoldDB" id="A0A979G7E7"/>
<reference evidence="1 2" key="2">
    <citation type="journal article" date="2010" name="Stand. Genomic Sci.">
        <title>Complete genome sequence of Chitinophaga pinensis type strain (UQM 2034).</title>
        <authorList>
            <person name="Glavina Del Rio T."/>
            <person name="Abt B."/>
            <person name="Spring S."/>
            <person name="Lapidus A."/>
            <person name="Nolan M."/>
            <person name="Tice H."/>
            <person name="Copeland A."/>
            <person name="Cheng J.F."/>
            <person name="Chen F."/>
            <person name="Bruce D."/>
            <person name="Goodwin L."/>
            <person name="Pitluck S."/>
            <person name="Ivanova N."/>
            <person name="Mavromatis K."/>
            <person name="Mikhailova N."/>
            <person name="Pati A."/>
            <person name="Chen A."/>
            <person name="Palaniappan K."/>
            <person name="Land M."/>
            <person name="Hauser L."/>
            <person name="Chang Y.J."/>
            <person name="Jeffries C.D."/>
            <person name="Chain P."/>
            <person name="Saunders E."/>
            <person name="Detter J.C."/>
            <person name="Brettin T."/>
            <person name="Rohde M."/>
            <person name="Goker M."/>
            <person name="Bristow J."/>
            <person name="Eisen J.A."/>
            <person name="Markowitz V."/>
            <person name="Hugenholtz P."/>
            <person name="Kyrpides N.C."/>
            <person name="Klenk H.P."/>
            <person name="Lucas S."/>
        </authorList>
    </citation>
    <scope>NUCLEOTIDE SEQUENCE [LARGE SCALE GENOMIC DNA]</scope>
    <source>
        <strain evidence="2">ATCC 43595 / DSM 2588 / LMG 13176 / NBRC 15968 / NCIMB 11800 / UQM 2034</strain>
    </source>
</reference>
<evidence type="ECO:0000313" key="1">
    <source>
        <dbReference type="EMBL" id="ACU62083.1"/>
    </source>
</evidence>
<dbReference type="KEGG" id="cpi:Cpin_4642"/>
<dbReference type="EMBL" id="CP001699">
    <property type="protein sequence ID" value="ACU62083.1"/>
    <property type="molecule type" value="Genomic_DNA"/>
</dbReference>
<reference evidence="2" key="1">
    <citation type="submission" date="2009-08" db="EMBL/GenBank/DDBJ databases">
        <title>The complete genome of Chitinophaga pinensis DSM 2588.</title>
        <authorList>
            <consortium name="US DOE Joint Genome Institute (JGI-PGF)"/>
            <person name="Lucas S."/>
            <person name="Copeland A."/>
            <person name="Lapidus A."/>
            <person name="Glavina del Rio T."/>
            <person name="Dalin E."/>
            <person name="Tice H."/>
            <person name="Bruce D."/>
            <person name="Goodwin L."/>
            <person name="Pitluck S."/>
            <person name="Kyrpides N."/>
            <person name="Mavromatis K."/>
            <person name="Ivanova N."/>
            <person name="Mikhailova N."/>
            <person name="Sims D."/>
            <person name="Meinche L."/>
            <person name="Brettin T."/>
            <person name="Detter J.C."/>
            <person name="Han C."/>
            <person name="Larimer F."/>
            <person name="Land M."/>
            <person name="Hauser L."/>
            <person name="Markowitz V."/>
            <person name="Cheng J.-F."/>
            <person name="Hugenholtz P."/>
            <person name="Woyke T."/>
            <person name="Wu D."/>
            <person name="Spring S."/>
            <person name="Klenk H.-P."/>
            <person name="Eisen J.A."/>
        </authorList>
    </citation>
    <scope>NUCLEOTIDE SEQUENCE [LARGE SCALE GENOMIC DNA]</scope>
    <source>
        <strain evidence="2">ATCC 43595 / DSM 2588 / LMG 13176 / NBRC 15968 / NCIMB 11800 / UQM 2034</strain>
    </source>
</reference>
<proteinExistence type="predicted"/>